<keyword evidence="2" id="KW-1185">Reference proteome</keyword>
<dbReference type="RefSeq" id="WP_007258794.1">
    <property type="nucleotide sequence ID" value="NZ_AOHZ01000040.1"/>
</dbReference>
<accession>L9X8E2</accession>
<protein>
    <submittedName>
        <fullName evidence="1">Uncharacterized protein</fullName>
    </submittedName>
</protein>
<organism evidence="1 2">
    <name type="scientific">Natronolimnohabitans innermongolicus JCM 12255</name>
    <dbReference type="NCBI Taxonomy" id="1227499"/>
    <lineage>
        <taxon>Archaea</taxon>
        <taxon>Methanobacteriati</taxon>
        <taxon>Methanobacteriota</taxon>
        <taxon>Stenosarchaea group</taxon>
        <taxon>Halobacteria</taxon>
        <taxon>Halobacteriales</taxon>
        <taxon>Natrialbaceae</taxon>
        <taxon>Natronolimnohabitans</taxon>
    </lineage>
</organism>
<dbReference type="AlphaFoldDB" id="L9X8E2"/>
<dbReference type="Proteomes" id="UP000011602">
    <property type="component" value="Unassembled WGS sequence"/>
</dbReference>
<comment type="caution">
    <text evidence="1">The sequence shown here is derived from an EMBL/GenBank/DDBJ whole genome shotgun (WGS) entry which is preliminary data.</text>
</comment>
<dbReference type="OrthoDB" id="241883at2157"/>
<sequence>MAECNRCGDENGRLFEHRVRTEAMTHRRTERVCAACHPDVPAVLETPSESATEGERLVTDGG</sequence>
<name>L9X8E2_9EURY</name>
<evidence type="ECO:0000313" key="2">
    <source>
        <dbReference type="Proteomes" id="UP000011602"/>
    </source>
</evidence>
<dbReference type="eggNOG" id="arCOG13182">
    <property type="taxonomic scope" value="Archaea"/>
</dbReference>
<dbReference type="EMBL" id="AOHZ01000040">
    <property type="protein sequence ID" value="ELY57711.1"/>
    <property type="molecule type" value="Genomic_DNA"/>
</dbReference>
<evidence type="ECO:0000313" key="1">
    <source>
        <dbReference type="EMBL" id="ELY57711.1"/>
    </source>
</evidence>
<proteinExistence type="predicted"/>
<gene>
    <name evidence="1" type="ORF">C493_07464</name>
</gene>
<reference evidence="1 2" key="1">
    <citation type="journal article" date="2014" name="PLoS Genet.">
        <title>Phylogenetically driven sequencing of extremely halophilic archaea reveals strategies for static and dynamic osmo-response.</title>
        <authorList>
            <person name="Becker E.A."/>
            <person name="Seitzer P.M."/>
            <person name="Tritt A."/>
            <person name="Larsen D."/>
            <person name="Krusor M."/>
            <person name="Yao A.I."/>
            <person name="Wu D."/>
            <person name="Madern D."/>
            <person name="Eisen J.A."/>
            <person name="Darling A.E."/>
            <person name="Facciotti M.T."/>
        </authorList>
    </citation>
    <scope>NUCLEOTIDE SEQUENCE [LARGE SCALE GENOMIC DNA]</scope>
    <source>
        <strain evidence="1 2">JCM 12255</strain>
    </source>
</reference>